<dbReference type="EMBL" id="JBHFEH010000025">
    <property type="protein sequence ID" value="KAL2052719.1"/>
    <property type="molecule type" value="Genomic_DNA"/>
</dbReference>
<name>A0ABR4B4F6_9LECA</name>
<evidence type="ECO:0000313" key="1">
    <source>
        <dbReference type="EMBL" id="KAL2052719.1"/>
    </source>
</evidence>
<protein>
    <submittedName>
        <fullName evidence="1">Uncharacterized protein</fullName>
    </submittedName>
</protein>
<accession>A0ABR4B4F6</accession>
<gene>
    <name evidence="1" type="ORF">ABVK25_006959</name>
</gene>
<dbReference type="Proteomes" id="UP001590951">
    <property type="component" value="Unassembled WGS sequence"/>
</dbReference>
<proteinExistence type="predicted"/>
<organism evidence="1 2">
    <name type="scientific">Lepraria finkii</name>
    <dbReference type="NCBI Taxonomy" id="1340010"/>
    <lineage>
        <taxon>Eukaryota</taxon>
        <taxon>Fungi</taxon>
        <taxon>Dikarya</taxon>
        <taxon>Ascomycota</taxon>
        <taxon>Pezizomycotina</taxon>
        <taxon>Lecanoromycetes</taxon>
        <taxon>OSLEUM clade</taxon>
        <taxon>Lecanoromycetidae</taxon>
        <taxon>Lecanorales</taxon>
        <taxon>Lecanorineae</taxon>
        <taxon>Stereocaulaceae</taxon>
        <taxon>Lepraria</taxon>
    </lineage>
</organism>
<reference evidence="1 2" key="1">
    <citation type="submission" date="2024-09" db="EMBL/GenBank/DDBJ databases">
        <title>Rethinking Asexuality: The Enigmatic Case of Functional Sexual Genes in Lepraria (Stereocaulaceae).</title>
        <authorList>
            <person name="Doellman M."/>
            <person name="Sun Y."/>
            <person name="Barcenas-Pena A."/>
            <person name="Lumbsch H.T."/>
            <person name="Grewe F."/>
        </authorList>
    </citation>
    <scope>NUCLEOTIDE SEQUENCE [LARGE SCALE GENOMIC DNA]</scope>
    <source>
        <strain evidence="1 2">Grewe 0041</strain>
    </source>
</reference>
<sequence length="128" mass="14505">MVMELKQMEKVDDIVDGVGTLKDLYHNFSRNGTTFVQVGTSPSFAMVYEISSRMFWPAFLGGGKRKFPLLILTTEPKGLRNIAEWTKQGKLKAIVDELFDIGDKWPVRALEKLKTGCIWGKIVVRVAR</sequence>
<evidence type="ECO:0000313" key="2">
    <source>
        <dbReference type="Proteomes" id="UP001590951"/>
    </source>
</evidence>
<keyword evidence="2" id="KW-1185">Reference proteome</keyword>
<comment type="caution">
    <text evidence="1">The sequence shown here is derived from an EMBL/GenBank/DDBJ whole genome shotgun (WGS) entry which is preliminary data.</text>
</comment>
<dbReference type="Pfam" id="PF13602">
    <property type="entry name" value="ADH_zinc_N_2"/>
    <property type="match status" value="1"/>
</dbReference>
<dbReference type="Gene3D" id="3.90.180.10">
    <property type="entry name" value="Medium-chain alcohol dehydrogenases, catalytic domain"/>
    <property type="match status" value="1"/>
</dbReference>
<dbReference type="Gene3D" id="3.40.50.720">
    <property type="entry name" value="NAD(P)-binding Rossmann-like Domain"/>
    <property type="match status" value="1"/>
</dbReference>